<gene>
    <name evidence="1" type="ORF">BECKTUN1418D_GA0071000_109711</name>
</gene>
<dbReference type="EMBL" id="CAADFX010000097">
    <property type="protein sequence ID" value="VFK59234.1"/>
    <property type="molecule type" value="Genomic_DNA"/>
</dbReference>
<evidence type="ECO:0000313" key="1">
    <source>
        <dbReference type="EMBL" id="VFK59234.1"/>
    </source>
</evidence>
<reference evidence="1" key="1">
    <citation type="submission" date="2019-02" db="EMBL/GenBank/DDBJ databases">
        <authorList>
            <person name="Gruber-Vodicka R. H."/>
            <person name="Seah K. B. B."/>
        </authorList>
    </citation>
    <scope>NUCLEOTIDE SEQUENCE</scope>
    <source>
        <strain evidence="1">BECK_BY1</strain>
    </source>
</reference>
<name>A0A450ZZL9_9GAMM</name>
<proteinExistence type="predicted"/>
<accession>A0A450ZZL9</accession>
<dbReference type="AlphaFoldDB" id="A0A450ZZL9"/>
<protein>
    <submittedName>
        <fullName evidence="1">Predicted DNA binding protein, CopG/RHH family</fullName>
    </submittedName>
</protein>
<sequence>MTLTKEEKEILDSVENGEWRRIPDFEQETTRYREIAKATSRKDKRVNISMTGRDLIRIEKAAMREGIPYQTLISSILHKYVNGRLVEKVG</sequence>
<organism evidence="1">
    <name type="scientific">Candidatus Kentrum sp. TUN</name>
    <dbReference type="NCBI Taxonomy" id="2126343"/>
    <lineage>
        <taxon>Bacteria</taxon>
        <taxon>Pseudomonadati</taxon>
        <taxon>Pseudomonadota</taxon>
        <taxon>Gammaproteobacteria</taxon>
        <taxon>Candidatus Kentrum</taxon>
    </lineage>
</organism>